<reference evidence="1 2" key="1">
    <citation type="journal article" date="2019" name="Emerg. Microbes Infect.">
        <title>Comprehensive subspecies identification of 175 nontuberculous mycobacteria species based on 7547 genomic profiles.</title>
        <authorList>
            <person name="Matsumoto Y."/>
            <person name="Kinjo T."/>
            <person name="Motooka D."/>
            <person name="Nabeya D."/>
            <person name="Jung N."/>
            <person name="Uechi K."/>
            <person name="Horii T."/>
            <person name="Iida T."/>
            <person name="Fujita J."/>
            <person name="Nakamura S."/>
        </authorList>
    </citation>
    <scope>NUCLEOTIDE SEQUENCE [LARGE SCALE GENOMIC DNA]</scope>
    <source>
        <strain evidence="1 2">JCM 30396</strain>
    </source>
</reference>
<evidence type="ECO:0000313" key="2">
    <source>
        <dbReference type="Proteomes" id="UP000467148"/>
    </source>
</evidence>
<name>A0A7I7T2F8_9MYCO</name>
<dbReference type="InterPro" id="IPR010310">
    <property type="entry name" value="T7SS_ESAT-6-like"/>
</dbReference>
<dbReference type="SUPFAM" id="SSF140453">
    <property type="entry name" value="EsxAB dimer-like"/>
    <property type="match status" value="1"/>
</dbReference>
<dbReference type="KEGG" id="mhev:MHEL_17050"/>
<dbReference type="Proteomes" id="UP000467148">
    <property type="component" value="Chromosome"/>
</dbReference>
<dbReference type="Gene3D" id="1.10.287.1060">
    <property type="entry name" value="ESAT-6-like"/>
    <property type="match status" value="1"/>
</dbReference>
<dbReference type="EMBL" id="AP022596">
    <property type="protein sequence ID" value="BBY63462.1"/>
    <property type="molecule type" value="Genomic_DNA"/>
</dbReference>
<evidence type="ECO:0000313" key="1">
    <source>
        <dbReference type="EMBL" id="BBY63462.1"/>
    </source>
</evidence>
<dbReference type="RefSeq" id="WP_163747123.1">
    <property type="nucleotide sequence ID" value="NZ_AP022596.1"/>
</dbReference>
<gene>
    <name evidence="1" type="ORF">MHEL_17050</name>
</gene>
<evidence type="ECO:0008006" key="3">
    <source>
        <dbReference type="Google" id="ProtNLM"/>
    </source>
</evidence>
<proteinExistence type="predicted"/>
<sequence length="107" mass="10928">MGGVLKVDIEGLAAGSSKVAEQSTALAAAHGQSVSAVTGAQSGWVGFSAQALSSLTDHWNALAGKHTAALDHQATSMDTSAKMFSYMEERNSQKLTAVGEQADASTM</sequence>
<dbReference type="InterPro" id="IPR036689">
    <property type="entry name" value="ESAT-6-like_sf"/>
</dbReference>
<dbReference type="Pfam" id="PF06013">
    <property type="entry name" value="WXG100"/>
    <property type="match status" value="1"/>
</dbReference>
<keyword evidence="2" id="KW-1185">Reference proteome</keyword>
<accession>A0A7I7T2F8</accession>
<organism evidence="1 2">
    <name type="scientific">Mycolicibacterium helvum</name>
    <dbReference type="NCBI Taxonomy" id="1534349"/>
    <lineage>
        <taxon>Bacteria</taxon>
        <taxon>Bacillati</taxon>
        <taxon>Actinomycetota</taxon>
        <taxon>Actinomycetes</taxon>
        <taxon>Mycobacteriales</taxon>
        <taxon>Mycobacteriaceae</taxon>
        <taxon>Mycolicibacterium</taxon>
    </lineage>
</organism>
<dbReference type="AlphaFoldDB" id="A0A7I7T2F8"/>
<protein>
    <recommendedName>
        <fullName evidence="3">WXG100 family type VII secretion target</fullName>
    </recommendedName>
</protein>